<feature type="domain" description="Polyvalent protein metallopeptidase" evidence="3">
    <location>
        <begin position="161"/>
        <end position="284"/>
    </location>
</feature>
<proteinExistence type="predicted"/>
<accession>A0A8B6M1K8</accession>
<dbReference type="InterPro" id="IPR013610">
    <property type="entry name" value="ArdC_N"/>
</dbReference>
<evidence type="ECO:0000259" key="3">
    <source>
        <dbReference type="Pfam" id="PF18818"/>
    </source>
</evidence>
<feature type="compositionally biased region" description="Acidic residues" evidence="1">
    <location>
        <begin position="305"/>
        <end position="316"/>
    </location>
</feature>
<dbReference type="PIRSF" id="PIRSF037112">
    <property type="entry name" value="Antirestriction_ArdC"/>
    <property type="match status" value="1"/>
</dbReference>
<comment type="caution">
    <text evidence="4">The sequence shown here is derived from an EMBL/GenBank/DDBJ whole genome shotgun (WGS) entry which is preliminary data.</text>
</comment>
<dbReference type="GO" id="GO:0003697">
    <property type="term" value="F:single-stranded DNA binding"/>
    <property type="evidence" value="ECO:0007669"/>
    <property type="project" value="InterPro"/>
</dbReference>
<dbReference type="InterPro" id="IPR041459">
    <property type="entry name" value="MPTase-PolyVal"/>
</dbReference>
<organism evidence="4 5">
    <name type="scientific">Methylocella tundrae</name>
    <dbReference type="NCBI Taxonomy" id="227605"/>
    <lineage>
        <taxon>Bacteria</taxon>
        <taxon>Pseudomonadati</taxon>
        <taxon>Pseudomonadota</taxon>
        <taxon>Alphaproteobacteria</taxon>
        <taxon>Hyphomicrobiales</taxon>
        <taxon>Beijerinckiaceae</taxon>
        <taxon>Methylocella</taxon>
    </lineage>
</organism>
<dbReference type="Proteomes" id="UP000485880">
    <property type="component" value="Unassembled WGS sequence"/>
</dbReference>
<dbReference type="RefSeq" id="WP_174511221.1">
    <property type="nucleotide sequence ID" value="NZ_CABFMQ020000013.1"/>
</dbReference>
<keyword evidence="5" id="KW-1185">Reference proteome</keyword>
<gene>
    <name evidence="4" type="ORF">MPC4_110026</name>
</gene>
<dbReference type="AlphaFoldDB" id="A0A8B6M1K8"/>
<reference evidence="4 5" key="1">
    <citation type="submission" date="2019-05" db="EMBL/GenBank/DDBJ databases">
        <authorList>
            <person name="Farhan Ul Haque M."/>
        </authorList>
    </citation>
    <scope>NUCLEOTIDE SEQUENCE [LARGE SCALE GENOMIC DNA]</scope>
    <source>
        <strain evidence="4">2</strain>
    </source>
</reference>
<protein>
    <submittedName>
        <fullName evidence="4">Antirestriction protein ArdC</fullName>
    </submittedName>
</protein>
<dbReference type="Pfam" id="PF18818">
    <property type="entry name" value="MPTase-PolyVal"/>
    <property type="match status" value="1"/>
</dbReference>
<evidence type="ECO:0000313" key="5">
    <source>
        <dbReference type="Proteomes" id="UP000485880"/>
    </source>
</evidence>
<dbReference type="InterPro" id="IPR017113">
    <property type="entry name" value="Antirestriction_ArdC"/>
</dbReference>
<evidence type="ECO:0000259" key="2">
    <source>
        <dbReference type="Pfam" id="PF08401"/>
    </source>
</evidence>
<feature type="domain" description="N-terminal" evidence="2">
    <location>
        <begin position="14"/>
        <end position="135"/>
    </location>
</feature>
<dbReference type="Pfam" id="PF08401">
    <property type="entry name" value="ArdcN"/>
    <property type="match status" value="1"/>
</dbReference>
<name>A0A8B6M1K8_METTU</name>
<sequence length="323" mass="35512">MTKLKRRTNAGRHDSYQELTDKIVAALEAGVKPWRRPWDPNKAGGPSAPMNAATGRRYRGINTFVLGISPLAFASQDPRWCSYKQAAERGWQVRRGETSTKIFFYKQHEVKDPTSPEGDDASVKRIPLMRSFSVFHASQIEGIPEFTPPGAPKTLPERIEDAEIILKNSGVIIRLGGDRAFFCPATDHIQLPPDHAFASPEERASSALHELAHASGAAHRLARDLTGKYGSALYSIEELKAELASVFIGNEIGLPSDIPNHASYISSWIGLLKDDRRAIFRAAADAQKIADYLLGFHPAFRADAPEETGENDDEDDHATSIAA</sequence>
<evidence type="ECO:0000256" key="1">
    <source>
        <dbReference type="SAM" id="MobiDB-lite"/>
    </source>
</evidence>
<dbReference type="EMBL" id="CABFMQ020000013">
    <property type="protein sequence ID" value="VTZ48726.1"/>
    <property type="molecule type" value="Genomic_DNA"/>
</dbReference>
<feature type="region of interest" description="Disordered" evidence="1">
    <location>
        <begin position="303"/>
        <end position="323"/>
    </location>
</feature>
<evidence type="ECO:0000313" key="4">
    <source>
        <dbReference type="EMBL" id="VTZ48726.1"/>
    </source>
</evidence>